<feature type="transmembrane region" description="Helical" evidence="1">
    <location>
        <begin position="421"/>
        <end position="442"/>
    </location>
</feature>
<feature type="transmembrane region" description="Helical" evidence="1">
    <location>
        <begin position="61"/>
        <end position="81"/>
    </location>
</feature>
<evidence type="ECO:0000313" key="3">
    <source>
        <dbReference type="Proteomes" id="UP000183038"/>
    </source>
</evidence>
<proteinExistence type="predicted"/>
<feature type="transmembrane region" description="Helical" evidence="1">
    <location>
        <begin position="448"/>
        <end position="470"/>
    </location>
</feature>
<organism evidence="2 3">
    <name type="scientific">Maribacter dokdonensis</name>
    <dbReference type="NCBI Taxonomy" id="320912"/>
    <lineage>
        <taxon>Bacteria</taxon>
        <taxon>Pseudomonadati</taxon>
        <taxon>Bacteroidota</taxon>
        <taxon>Flavobacteriia</taxon>
        <taxon>Flavobacteriales</taxon>
        <taxon>Flavobacteriaceae</taxon>
        <taxon>Maribacter</taxon>
    </lineage>
</organism>
<feature type="transmembrane region" description="Helical" evidence="1">
    <location>
        <begin position="142"/>
        <end position="162"/>
    </location>
</feature>
<dbReference type="OrthoDB" id="1014144at2"/>
<evidence type="ECO:0000313" key="2">
    <source>
        <dbReference type="EMBL" id="SEB66326.1"/>
    </source>
</evidence>
<name>A0A1H4L782_9FLAO</name>
<keyword evidence="1" id="KW-0472">Membrane</keyword>
<feature type="transmembrane region" description="Helical" evidence="1">
    <location>
        <begin position="115"/>
        <end position="136"/>
    </location>
</feature>
<dbReference type="Proteomes" id="UP000183038">
    <property type="component" value="Unassembled WGS sequence"/>
</dbReference>
<feature type="transmembrane region" description="Helical" evidence="1">
    <location>
        <begin position="276"/>
        <end position="293"/>
    </location>
</feature>
<dbReference type="InterPro" id="IPR043742">
    <property type="entry name" value="DUF5687"/>
</dbReference>
<reference evidence="2 3" key="1">
    <citation type="submission" date="2016-10" db="EMBL/GenBank/DDBJ databases">
        <authorList>
            <person name="de Groot N.N."/>
        </authorList>
    </citation>
    <scope>NUCLEOTIDE SEQUENCE [LARGE SCALE GENOMIC DNA]</scope>
    <source>
        <strain evidence="2 3">MAR_2009_71</strain>
    </source>
</reference>
<feature type="transmembrane region" description="Helical" evidence="1">
    <location>
        <begin position="374"/>
        <end position="395"/>
    </location>
</feature>
<keyword evidence="1" id="KW-1133">Transmembrane helix</keyword>
<sequence>MFKRFSSLQWKSFFRSSNLGKSLGIKIVMGFFAVYMLISLAVTGGGMYFLLRKFFPDQSPLWIVSQYFIYWILMELMLRYFMQKLPVMDIKPFLTTPVKKSTIAHYILGRSAASIYNLLTLFFIVPFAVVLLFNGYPALNVLLWVVAIIAIVLSINYVNLLVNKNDKVLIGIVSILVLGYGLDYFGVFSVKAFFAPVFHALYAYPITVLIPIALAVAMYYVNYKYLKDKIYLDAKLKAKSVQANTSDLAWTKRFGEMGSFLQLDLKMIWRNKRTKSQVYISLLFVFYGLVFYTQEIYSSMMPMKAFVGIFMTGIFLSNFGQFIPAWDSSYYSMMMSQNIPMRKYLESKVSLITVSIVAMFLLTIPYVYFGWDALAINFGCALYNLGVNIPVILYFGSFNKKRIELDQSPFGNMQGASATQFLVMLPVLIVPIIIFSILYYIFNLEVAVGVLSVMGIIGFAMKNYLLGLITEQYKKKKYGMIAGFKEKAS</sequence>
<evidence type="ECO:0008006" key="4">
    <source>
        <dbReference type="Google" id="ProtNLM"/>
    </source>
</evidence>
<feature type="transmembrane region" description="Helical" evidence="1">
    <location>
        <begin position="305"/>
        <end position="326"/>
    </location>
</feature>
<feature type="transmembrane region" description="Helical" evidence="1">
    <location>
        <begin position="202"/>
        <end position="221"/>
    </location>
</feature>
<dbReference type="EMBL" id="FNTB01000001">
    <property type="protein sequence ID" value="SEB66326.1"/>
    <property type="molecule type" value="Genomic_DNA"/>
</dbReference>
<feature type="transmembrane region" description="Helical" evidence="1">
    <location>
        <begin position="23"/>
        <end position="49"/>
    </location>
</feature>
<protein>
    <recommendedName>
        <fullName evidence="4">ABC-2 type transport system permease protein</fullName>
    </recommendedName>
</protein>
<evidence type="ECO:0000256" key="1">
    <source>
        <dbReference type="SAM" id="Phobius"/>
    </source>
</evidence>
<gene>
    <name evidence="2" type="ORF">SAMN05192540_1204</name>
</gene>
<accession>A0A1H4L782</accession>
<dbReference type="RefSeq" id="WP_074670912.1">
    <property type="nucleotide sequence ID" value="NZ_FNTB01000001.1"/>
</dbReference>
<feature type="transmembrane region" description="Helical" evidence="1">
    <location>
        <begin position="169"/>
        <end position="190"/>
    </location>
</feature>
<feature type="transmembrane region" description="Helical" evidence="1">
    <location>
        <begin position="347"/>
        <end position="368"/>
    </location>
</feature>
<dbReference type="Pfam" id="PF18940">
    <property type="entry name" value="DUF5687"/>
    <property type="match status" value="1"/>
</dbReference>
<dbReference type="AlphaFoldDB" id="A0A1H4L782"/>
<keyword evidence="1" id="KW-0812">Transmembrane</keyword>